<reference evidence="3" key="1">
    <citation type="submission" date="2020-05" db="EMBL/GenBank/DDBJ databases">
        <title>Frigoriglobus tundricola gen. nov., sp. nov., a psychrotolerant cellulolytic planctomycete of the family Gemmataceae with two divergent copies of 16S rRNA gene.</title>
        <authorList>
            <person name="Kulichevskaya I.S."/>
            <person name="Ivanova A.A."/>
            <person name="Naumoff D.G."/>
            <person name="Beletsky A.V."/>
            <person name="Rijpstra W.I.C."/>
            <person name="Sinninghe Damste J.S."/>
            <person name="Mardanov A.V."/>
            <person name="Ravin N.V."/>
            <person name="Dedysh S.N."/>
        </authorList>
    </citation>
    <scope>NUCLEOTIDE SEQUENCE [LARGE SCALE GENOMIC DNA]</scope>
    <source>
        <strain evidence="3">PL17</strain>
    </source>
</reference>
<gene>
    <name evidence="2" type="ORF">FTUN_1568</name>
</gene>
<feature type="region of interest" description="Disordered" evidence="1">
    <location>
        <begin position="139"/>
        <end position="160"/>
    </location>
</feature>
<dbReference type="KEGG" id="ftj:FTUN_1568"/>
<dbReference type="EMBL" id="CP053452">
    <property type="protein sequence ID" value="QJW94049.1"/>
    <property type="molecule type" value="Genomic_DNA"/>
</dbReference>
<evidence type="ECO:0000256" key="1">
    <source>
        <dbReference type="SAM" id="MobiDB-lite"/>
    </source>
</evidence>
<accession>A0A6M5YJ13</accession>
<keyword evidence="3" id="KW-1185">Reference proteome</keyword>
<sequence length="160" mass="18410">MRFRDVRSLWRSERDPNCVRRLWSQQLAACLINAAGTPDPADRDPRLLDLAVAILQDLEECLPVWTRGRSKEQIQGYRVSTNWTLARAHHLRTNHRAAVRHMGEAMRLLKGSQPAAWEDAEEFKKQREKTLARFASDLARYKTAAESPPKGQEPATRPNR</sequence>
<dbReference type="RefSeq" id="WP_171470133.1">
    <property type="nucleotide sequence ID" value="NZ_CP053452.2"/>
</dbReference>
<name>A0A6M5YJ13_9BACT</name>
<protein>
    <submittedName>
        <fullName evidence="2">Uncharacterized protein</fullName>
    </submittedName>
</protein>
<evidence type="ECO:0000313" key="3">
    <source>
        <dbReference type="Proteomes" id="UP000503447"/>
    </source>
</evidence>
<dbReference type="AlphaFoldDB" id="A0A6M5YJ13"/>
<evidence type="ECO:0000313" key="2">
    <source>
        <dbReference type="EMBL" id="QJW94049.1"/>
    </source>
</evidence>
<dbReference type="Proteomes" id="UP000503447">
    <property type="component" value="Chromosome"/>
</dbReference>
<organism evidence="2 3">
    <name type="scientific">Frigoriglobus tundricola</name>
    <dbReference type="NCBI Taxonomy" id="2774151"/>
    <lineage>
        <taxon>Bacteria</taxon>
        <taxon>Pseudomonadati</taxon>
        <taxon>Planctomycetota</taxon>
        <taxon>Planctomycetia</taxon>
        <taxon>Gemmatales</taxon>
        <taxon>Gemmataceae</taxon>
        <taxon>Frigoriglobus</taxon>
    </lineage>
</organism>
<proteinExistence type="predicted"/>